<dbReference type="AlphaFoldDB" id="A0A1H2LHY1"/>
<feature type="domain" description="CBS" evidence="14">
    <location>
        <begin position="218"/>
        <end position="279"/>
    </location>
</feature>
<evidence type="ECO:0000256" key="12">
    <source>
        <dbReference type="SAM" id="MobiDB-lite"/>
    </source>
</evidence>
<evidence type="ECO:0000256" key="10">
    <source>
        <dbReference type="PROSITE-ProRule" id="PRU00703"/>
    </source>
</evidence>
<feature type="domain" description="CNNM transmembrane" evidence="15">
    <location>
        <begin position="1"/>
        <end position="206"/>
    </location>
</feature>
<dbReference type="GO" id="GO:0050660">
    <property type="term" value="F:flavin adenine dinucleotide binding"/>
    <property type="evidence" value="ECO:0007669"/>
    <property type="project" value="InterPro"/>
</dbReference>
<dbReference type="InterPro" id="IPR000620">
    <property type="entry name" value="EamA_dom"/>
</dbReference>
<dbReference type="EMBL" id="LT629799">
    <property type="protein sequence ID" value="SDU80673.1"/>
    <property type="molecule type" value="Genomic_DNA"/>
</dbReference>
<keyword evidence="8 10" id="KW-0129">CBS domain</keyword>
<comment type="subcellular location">
    <subcellularLocation>
        <location evidence="1">Cell membrane</location>
        <topology evidence="1">Multi-pass membrane protein</topology>
    </subcellularLocation>
</comment>
<evidence type="ECO:0000256" key="7">
    <source>
        <dbReference type="ARBA" id="ARBA00022989"/>
    </source>
</evidence>
<dbReference type="InterPro" id="IPR002550">
    <property type="entry name" value="CNNM"/>
</dbReference>
<protein>
    <submittedName>
        <fullName evidence="16">Hemolysin, contains CBS domains</fullName>
    </submittedName>
</protein>
<dbReference type="Pfam" id="PF00892">
    <property type="entry name" value="EamA"/>
    <property type="match status" value="2"/>
</dbReference>
<keyword evidence="4" id="KW-1003">Cell membrane</keyword>
<comment type="similarity">
    <text evidence="3">Belongs to the EamA transporter family.</text>
</comment>
<evidence type="ECO:0000256" key="11">
    <source>
        <dbReference type="PROSITE-ProRule" id="PRU01193"/>
    </source>
</evidence>
<keyword evidence="17" id="KW-1185">Reference proteome</keyword>
<evidence type="ECO:0000259" key="14">
    <source>
        <dbReference type="PROSITE" id="PS51371"/>
    </source>
</evidence>
<feature type="transmembrane region" description="Helical" evidence="13">
    <location>
        <begin position="594"/>
        <end position="612"/>
    </location>
</feature>
<evidence type="ECO:0000256" key="5">
    <source>
        <dbReference type="ARBA" id="ARBA00022692"/>
    </source>
</evidence>
<dbReference type="SMART" id="SM01091">
    <property type="entry name" value="CorC_HlyC"/>
    <property type="match status" value="1"/>
</dbReference>
<feature type="region of interest" description="Disordered" evidence="12">
    <location>
        <begin position="770"/>
        <end position="792"/>
    </location>
</feature>
<evidence type="ECO:0000256" key="3">
    <source>
        <dbReference type="ARBA" id="ARBA00007362"/>
    </source>
</evidence>
<accession>A0A1H2LHY1</accession>
<evidence type="ECO:0000259" key="15">
    <source>
        <dbReference type="PROSITE" id="PS51846"/>
    </source>
</evidence>
<dbReference type="PANTHER" id="PTHR43099">
    <property type="entry name" value="UPF0053 PROTEIN YRKA"/>
    <property type="match status" value="1"/>
</dbReference>
<dbReference type="InterPro" id="IPR005170">
    <property type="entry name" value="Transptr-assoc_dom"/>
</dbReference>
<dbReference type="CDD" id="cd04590">
    <property type="entry name" value="CBS_pair_CorC_HlyC_assoc"/>
    <property type="match status" value="1"/>
</dbReference>
<dbReference type="Proteomes" id="UP000198825">
    <property type="component" value="Chromosome I"/>
</dbReference>
<dbReference type="FunFam" id="3.10.580.10:FF:000002">
    <property type="entry name" value="Magnesium/cobalt efflux protein CorC"/>
    <property type="match status" value="1"/>
</dbReference>
<feature type="transmembrane region" description="Helical" evidence="13">
    <location>
        <begin position="471"/>
        <end position="493"/>
    </location>
</feature>
<dbReference type="Gene3D" id="3.10.580.10">
    <property type="entry name" value="CBS-domain"/>
    <property type="match status" value="1"/>
</dbReference>
<dbReference type="InterPro" id="IPR051676">
    <property type="entry name" value="UPF0053_domain"/>
</dbReference>
<dbReference type="SUPFAM" id="SSF103481">
    <property type="entry name" value="Multidrug resistance efflux transporter EmrE"/>
    <property type="match status" value="2"/>
</dbReference>
<evidence type="ECO:0000256" key="9">
    <source>
        <dbReference type="ARBA" id="ARBA00023136"/>
    </source>
</evidence>
<feature type="transmembrane region" description="Helical" evidence="13">
    <location>
        <begin position="59"/>
        <end position="80"/>
    </location>
</feature>
<feature type="transmembrane region" description="Helical" evidence="13">
    <location>
        <begin position="683"/>
        <end position="705"/>
    </location>
</feature>
<keyword evidence="9 11" id="KW-0472">Membrane</keyword>
<evidence type="ECO:0000256" key="2">
    <source>
        <dbReference type="ARBA" id="ARBA00006337"/>
    </source>
</evidence>
<gene>
    <name evidence="16" type="ORF">SAMN04488544_0234</name>
</gene>
<feature type="transmembrane region" description="Helical" evidence="13">
    <location>
        <begin position="100"/>
        <end position="123"/>
    </location>
</feature>
<evidence type="ECO:0000313" key="17">
    <source>
        <dbReference type="Proteomes" id="UP000198825"/>
    </source>
</evidence>
<dbReference type="Gene3D" id="3.30.465.10">
    <property type="match status" value="1"/>
</dbReference>
<name>A0A1H2LHY1_9ACTN</name>
<feature type="transmembrane region" description="Helical" evidence="13">
    <location>
        <begin position="6"/>
        <end position="29"/>
    </location>
</feature>
<evidence type="ECO:0000256" key="1">
    <source>
        <dbReference type="ARBA" id="ARBA00004651"/>
    </source>
</evidence>
<dbReference type="InterPro" id="IPR037185">
    <property type="entry name" value="EmrE-like"/>
</dbReference>
<organism evidence="16 17">
    <name type="scientific">Microlunatus sagamiharensis</name>
    <dbReference type="NCBI Taxonomy" id="546874"/>
    <lineage>
        <taxon>Bacteria</taxon>
        <taxon>Bacillati</taxon>
        <taxon>Actinomycetota</taxon>
        <taxon>Actinomycetes</taxon>
        <taxon>Propionibacteriales</taxon>
        <taxon>Propionibacteriaceae</taxon>
        <taxon>Microlunatus</taxon>
    </lineage>
</organism>
<feature type="transmembrane region" description="Helical" evidence="13">
    <location>
        <begin position="505"/>
        <end position="524"/>
    </location>
</feature>
<dbReference type="SUPFAM" id="SSF54631">
    <property type="entry name" value="CBS-domain pair"/>
    <property type="match status" value="1"/>
</dbReference>
<dbReference type="InterPro" id="IPR036318">
    <property type="entry name" value="FAD-bd_PCMH-like_sf"/>
</dbReference>
<reference evidence="17" key="1">
    <citation type="submission" date="2016-10" db="EMBL/GenBank/DDBJ databases">
        <authorList>
            <person name="Varghese N."/>
            <person name="Submissions S."/>
        </authorList>
    </citation>
    <scope>NUCLEOTIDE SEQUENCE [LARGE SCALE GENOMIC DNA]</scope>
    <source>
        <strain evidence="17">DSM 21743</strain>
    </source>
</reference>
<feature type="transmembrane region" description="Helical" evidence="13">
    <location>
        <begin position="650"/>
        <end position="671"/>
    </location>
</feature>
<evidence type="ECO:0000256" key="6">
    <source>
        <dbReference type="ARBA" id="ARBA00022737"/>
    </source>
</evidence>
<feature type="domain" description="CBS" evidence="14">
    <location>
        <begin position="282"/>
        <end position="339"/>
    </location>
</feature>
<feature type="transmembrane region" description="Helical" evidence="13">
    <location>
        <begin position="536"/>
        <end position="555"/>
    </location>
</feature>
<evidence type="ECO:0000256" key="4">
    <source>
        <dbReference type="ARBA" id="ARBA00022475"/>
    </source>
</evidence>
<dbReference type="Pfam" id="PF00571">
    <property type="entry name" value="CBS"/>
    <property type="match status" value="2"/>
</dbReference>
<dbReference type="PANTHER" id="PTHR43099:SF5">
    <property type="entry name" value="HLYC_CORC FAMILY TRANSPORTER"/>
    <property type="match status" value="1"/>
</dbReference>
<dbReference type="InterPro" id="IPR046342">
    <property type="entry name" value="CBS_dom_sf"/>
</dbReference>
<feature type="transmembrane region" description="Helical" evidence="13">
    <location>
        <begin position="742"/>
        <end position="761"/>
    </location>
</feature>
<dbReference type="GO" id="GO:0005886">
    <property type="term" value="C:plasma membrane"/>
    <property type="evidence" value="ECO:0007669"/>
    <property type="project" value="UniProtKB-SubCell"/>
</dbReference>
<dbReference type="Pfam" id="PF03471">
    <property type="entry name" value="CorC_HlyC"/>
    <property type="match status" value="1"/>
</dbReference>
<keyword evidence="6" id="KW-0677">Repeat</keyword>
<dbReference type="SUPFAM" id="SSF56176">
    <property type="entry name" value="FAD-binding/transporter-associated domain-like"/>
    <property type="match status" value="1"/>
</dbReference>
<dbReference type="PROSITE" id="PS51371">
    <property type="entry name" value="CBS"/>
    <property type="match status" value="2"/>
</dbReference>
<dbReference type="OrthoDB" id="110231at2"/>
<dbReference type="InterPro" id="IPR044751">
    <property type="entry name" value="Ion_transp-like_CBS"/>
</dbReference>
<dbReference type="InterPro" id="IPR000644">
    <property type="entry name" value="CBS_dom"/>
</dbReference>
<evidence type="ECO:0000313" key="16">
    <source>
        <dbReference type="EMBL" id="SDU80673.1"/>
    </source>
</evidence>
<feature type="transmembrane region" description="Helical" evidence="13">
    <location>
        <begin position="717"/>
        <end position="736"/>
    </location>
</feature>
<feature type="transmembrane region" description="Helical" evidence="13">
    <location>
        <begin position="618"/>
        <end position="638"/>
    </location>
</feature>
<comment type="similarity">
    <text evidence="2">Belongs to the UPF0053 family.</text>
</comment>
<keyword evidence="5 11" id="KW-0812">Transmembrane</keyword>
<dbReference type="PROSITE" id="PS51846">
    <property type="entry name" value="CNNM"/>
    <property type="match status" value="1"/>
</dbReference>
<sequence>MSSTLSDVLVVLVLILVGSVFVAAEMSLVSLRDSQVKQMAHQGRRGQAVARLNDNPNRFLSAVQIGVTLTGFLSAAFGGATLEESVSPLLVRWFGLDPDVAGTISLVVITILISYVSIVVGELTAKRLALQRTEAFALALAPMVDVVAKVLRPVIWLLGASTNLLVKLLGGDPTAGREEVSDEEIRALVSGSTTLGAEERRIVDDVFDAGDRNLREVMLPRTEVDFLSGDMPAHRAVRELARSPHSRYPVTGESADDILGFVHVRDLLDPDVSSSGTRLSEIVRPVVRMPDTVRVLHALSEMRRDRSHLAIVVDEYGGTAGIVTMEDLVEELVGDITDEYDVVEAERPGIRGDLSLDGLTTVEEFEDLTGLGLEDGPYDTLAGFFMARLGQLPAVGDVVVAEGRRNDDDEADPVRVELKVTELDGRRAARFVAHLLDGGEFTPAPSEPPEDVSMSAAVASRTPARAGAGRLGLAQITAAAVLWGTAGVVAALVHRSTGLGPLEISFWRLAVSAAVMLLIALPRFRTVLVAARRDPGPLALAGAALAAYQGLYFLSVTTAGVNVATMVSLGTAPVVASLWEALRGRRAPGVRQGAVLVVAVAGLVLVAGGHGGPAGPQQGLGVLAAVGSGAVYGGSTVLGRHLAQHTPAVAMTTLTSVVGAACLAPFALLAGPAVVPADPPLPLWAAWAGIGAMGALATAVAYVLFNRGLRGTPSSVAAVLTLVEPLTAAVLAVGVLGEPVGVATLVGAGLLLGAVAVLYLAPGARDVGTAGGAPSGAPPTVAEDDLTAPTSG</sequence>
<dbReference type="InterPro" id="IPR016169">
    <property type="entry name" value="FAD-bd_PCMH_sub2"/>
</dbReference>
<keyword evidence="7 11" id="KW-1133">Transmembrane helix</keyword>
<evidence type="ECO:0000256" key="13">
    <source>
        <dbReference type="SAM" id="Phobius"/>
    </source>
</evidence>
<evidence type="ECO:0000256" key="8">
    <source>
        <dbReference type="ARBA" id="ARBA00023122"/>
    </source>
</evidence>
<proteinExistence type="inferred from homology"/>
<dbReference type="STRING" id="546874.SAMN04488544_0234"/>
<dbReference type="Pfam" id="PF01595">
    <property type="entry name" value="CNNM"/>
    <property type="match status" value="1"/>
</dbReference>